<evidence type="ECO:0000313" key="3">
    <source>
        <dbReference type="Proteomes" id="UP000069940"/>
    </source>
</evidence>
<feature type="compositionally biased region" description="Polar residues" evidence="1">
    <location>
        <begin position="77"/>
        <end position="88"/>
    </location>
</feature>
<feature type="compositionally biased region" description="Basic and acidic residues" evidence="1">
    <location>
        <begin position="37"/>
        <end position="69"/>
    </location>
</feature>
<feature type="compositionally biased region" description="Basic and acidic residues" evidence="1">
    <location>
        <begin position="523"/>
        <end position="554"/>
    </location>
</feature>
<dbReference type="EnsemblMetazoa" id="AALFPA23_021537.R31868">
    <property type="protein sequence ID" value="AALFPA23_021537.P31868"/>
    <property type="gene ID" value="AALFPA23_021537"/>
</dbReference>
<reference evidence="2" key="2">
    <citation type="submission" date="2025-05" db="UniProtKB">
        <authorList>
            <consortium name="EnsemblMetazoa"/>
        </authorList>
    </citation>
    <scope>IDENTIFICATION</scope>
    <source>
        <strain evidence="2">Foshan</strain>
    </source>
</reference>
<feature type="region of interest" description="Disordered" evidence="1">
    <location>
        <begin position="767"/>
        <end position="946"/>
    </location>
</feature>
<feature type="region of interest" description="Disordered" evidence="1">
    <location>
        <begin position="1383"/>
        <end position="1503"/>
    </location>
</feature>
<feature type="compositionally biased region" description="Acidic residues" evidence="1">
    <location>
        <begin position="835"/>
        <end position="851"/>
    </location>
</feature>
<organism evidence="2 3">
    <name type="scientific">Aedes albopictus</name>
    <name type="common">Asian tiger mosquito</name>
    <name type="synonym">Stegomyia albopicta</name>
    <dbReference type="NCBI Taxonomy" id="7160"/>
    <lineage>
        <taxon>Eukaryota</taxon>
        <taxon>Metazoa</taxon>
        <taxon>Ecdysozoa</taxon>
        <taxon>Arthropoda</taxon>
        <taxon>Hexapoda</taxon>
        <taxon>Insecta</taxon>
        <taxon>Pterygota</taxon>
        <taxon>Neoptera</taxon>
        <taxon>Endopterygota</taxon>
        <taxon>Diptera</taxon>
        <taxon>Nematocera</taxon>
        <taxon>Culicoidea</taxon>
        <taxon>Culicidae</taxon>
        <taxon>Culicinae</taxon>
        <taxon>Aedini</taxon>
        <taxon>Aedes</taxon>
        <taxon>Stegomyia</taxon>
    </lineage>
</organism>
<feature type="compositionally biased region" description="Basic and acidic residues" evidence="1">
    <location>
        <begin position="771"/>
        <end position="780"/>
    </location>
</feature>
<feature type="compositionally biased region" description="Basic and acidic residues" evidence="1">
    <location>
        <begin position="501"/>
        <end position="514"/>
    </location>
</feature>
<feature type="compositionally biased region" description="Basic residues" evidence="1">
    <location>
        <begin position="1322"/>
        <end position="1331"/>
    </location>
</feature>
<keyword evidence="3" id="KW-1185">Reference proteome</keyword>
<feature type="compositionally biased region" description="Basic and acidic residues" evidence="1">
    <location>
        <begin position="789"/>
        <end position="802"/>
    </location>
</feature>
<dbReference type="GeneID" id="109397160"/>
<feature type="compositionally biased region" description="Basic and acidic residues" evidence="1">
    <location>
        <begin position="296"/>
        <end position="307"/>
    </location>
</feature>
<feature type="compositionally biased region" description="Basic and acidic residues" evidence="1">
    <location>
        <begin position="130"/>
        <end position="142"/>
    </location>
</feature>
<feature type="region of interest" description="Disordered" evidence="1">
    <location>
        <begin position="1"/>
        <end position="405"/>
    </location>
</feature>
<name>A0ABM1ZTL4_AEDAL</name>
<dbReference type="Proteomes" id="UP000069940">
    <property type="component" value="Unassembled WGS sequence"/>
</dbReference>
<feature type="compositionally biased region" description="Polar residues" evidence="1">
    <location>
        <begin position="903"/>
        <end position="912"/>
    </location>
</feature>
<feature type="compositionally biased region" description="Polar residues" evidence="1">
    <location>
        <begin position="1194"/>
        <end position="1211"/>
    </location>
</feature>
<feature type="compositionally biased region" description="Basic and acidic residues" evidence="1">
    <location>
        <begin position="258"/>
        <end position="270"/>
    </location>
</feature>
<evidence type="ECO:0000256" key="1">
    <source>
        <dbReference type="SAM" id="MobiDB-lite"/>
    </source>
</evidence>
<feature type="region of interest" description="Disordered" evidence="1">
    <location>
        <begin position="475"/>
        <end position="749"/>
    </location>
</feature>
<feature type="compositionally biased region" description="Acidic residues" evidence="1">
    <location>
        <begin position="803"/>
        <end position="818"/>
    </location>
</feature>
<evidence type="ECO:0000313" key="2">
    <source>
        <dbReference type="EnsemblMetazoa" id="AALFPA23_021537.P31868"/>
    </source>
</evidence>
<feature type="compositionally biased region" description="Basic and acidic residues" evidence="1">
    <location>
        <begin position="1484"/>
        <end position="1497"/>
    </location>
</feature>
<feature type="compositionally biased region" description="Low complexity" evidence="1">
    <location>
        <begin position="341"/>
        <end position="357"/>
    </location>
</feature>
<feature type="compositionally biased region" description="Acidic residues" evidence="1">
    <location>
        <begin position="991"/>
        <end position="1002"/>
    </location>
</feature>
<feature type="compositionally biased region" description="Low complexity" evidence="1">
    <location>
        <begin position="697"/>
        <end position="712"/>
    </location>
</feature>
<feature type="compositionally biased region" description="Basic and acidic residues" evidence="1">
    <location>
        <begin position="163"/>
        <end position="182"/>
    </location>
</feature>
<feature type="region of interest" description="Disordered" evidence="1">
    <location>
        <begin position="975"/>
        <end position="1004"/>
    </location>
</feature>
<feature type="compositionally biased region" description="Acidic residues" evidence="1">
    <location>
        <begin position="1098"/>
        <end position="1128"/>
    </location>
</feature>
<accession>A0ABM1ZTL4</accession>
<feature type="compositionally biased region" description="Basic and acidic residues" evidence="1">
    <location>
        <begin position="572"/>
        <end position="590"/>
    </location>
</feature>
<reference evidence="3" key="1">
    <citation type="journal article" date="2015" name="Proc. Natl. Acad. Sci. U.S.A.">
        <title>Genome sequence of the Asian Tiger mosquito, Aedes albopictus, reveals insights into its biology, genetics, and evolution.</title>
        <authorList>
            <person name="Chen X.G."/>
            <person name="Jiang X."/>
            <person name="Gu J."/>
            <person name="Xu M."/>
            <person name="Wu Y."/>
            <person name="Deng Y."/>
            <person name="Zhang C."/>
            <person name="Bonizzoni M."/>
            <person name="Dermauw W."/>
            <person name="Vontas J."/>
            <person name="Armbruster P."/>
            <person name="Huang X."/>
            <person name="Yang Y."/>
            <person name="Zhang H."/>
            <person name="He W."/>
            <person name="Peng H."/>
            <person name="Liu Y."/>
            <person name="Wu K."/>
            <person name="Chen J."/>
            <person name="Lirakis M."/>
            <person name="Topalis P."/>
            <person name="Van Leeuwen T."/>
            <person name="Hall A.B."/>
            <person name="Jiang X."/>
            <person name="Thorpe C."/>
            <person name="Mueller R.L."/>
            <person name="Sun C."/>
            <person name="Waterhouse R.M."/>
            <person name="Yan G."/>
            <person name="Tu Z.J."/>
            <person name="Fang X."/>
            <person name="James A.A."/>
        </authorList>
    </citation>
    <scope>NUCLEOTIDE SEQUENCE [LARGE SCALE GENOMIC DNA]</scope>
    <source>
        <strain evidence="3">Foshan</strain>
    </source>
</reference>
<feature type="compositionally biased region" description="Acidic residues" evidence="1">
    <location>
        <begin position="1216"/>
        <end position="1230"/>
    </location>
</feature>
<feature type="region of interest" description="Disordered" evidence="1">
    <location>
        <begin position="1315"/>
        <end position="1357"/>
    </location>
</feature>
<feature type="compositionally biased region" description="Polar residues" evidence="1">
    <location>
        <begin position="560"/>
        <end position="570"/>
    </location>
</feature>
<proteinExistence type="predicted"/>
<dbReference type="RefSeq" id="XP_019525045.2">
    <property type="nucleotide sequence ID" value="XM_019669500.3"/>
</dbReference>
<sequence>MNRGGTAVDTKTPLKDGGNAGELGRATKSGRKVKRPAHFDDSPDAKRSASVVARDDDSPKRKEVQEVAKKSARKTLLKNQSEDGSPQRNGAPAPEVGKKSARKTLNKQETREEEPEPTQRSSRKTMTVVAKEDTPEPEDIKKSARKTLPKSAVKKPSEPAPETPKRVKQEVESPKKSTKKIDVEEETPAGPGISRTGRKIKIPAHLKEFEDVVVPSPKKELAEKPTLGRKSLTPAAAQKEEVAPKTPGRGRSLAAPRKAPEPETKVEPKTPRSVKSSTSLEIVEQNDPLALPLSTREAKSPRKDKQVAKSPVKALKSPVVDPLKEDEDVPVKTSRRGKSLAAPEAPKSPPAKAENPPTKTPSKRGKSMAASVPVSPPEKAPKTPKQAASKSVVEDLASAEPMSRSGRKIKPKKYFGEFEEEEPVSVVAAPAVKAPSPVKPVAKSSPVAKKEPIPARTVSPVKAVVKSSPVAVKVASPIARKESPKVASPVKRHLQPVAAEKTTELPKKRAKLAEPKPSSEAGQPEKKLDEISPNTEERQITKRGVNDHHHTAKEDEAEESTQPSSSNNTKELPIKDLNKNDKETTEEQKPKRGRKPLAAKSEETPVVVEESKPAEEAQQQPDKPKRGRKTLPAPSAPESSDDGGEEPAAPPKAPKTPVARRMTTTALVAPATTEDVGSSRSGRKIKPKKFFGEDEPASATKAKPAAPVNGAGTATGGGRGRRKTLAAELDKADKVEEVTPAAPQAEVKECPSREEILAVVGVADTVGQTEKLPEPEKMEVAEESSDTVKAVEEEQEVKKDDEPTPMEEDLPQELEPEAVPEPITTPIVGTVPEEALAEDVPQEVDESESEQNAEAPAANGDCPTVEEPLPEHQMESVEPEDDVHDGDKAEGAAVVPEEDEESTLQGTETVESTQEDFQEHSIPQTSPRDQAMIPEEVPENPAPLHEEPPVVVAEESQPVMEAEEVDAVQEVAEVIEEPEPEKTDQEVSVETVEEPSTVEEQDAPVQLVEPNQQHAEVSASSSFSEALCVEEESTEQVAAAAEPVKLNDSKEQQYESVEFLEMSTASTGATEQAVIEPLPVEHTNGLEEQSKNRITTPELEDELDNTEAPPMDDLDDEREDELLEDVQEPQEATFSERDRDNESIIVIPDTPKPPKSQEFDEEFDLMDKSPVPQSSYATVGRVELHHSPVMKQEVPTTPRTPDSKPAKSSCSPDKPDDQEQADVPEAEVIDITDSPITVLEPKLHNLTDGKPGSTTSTPLRMGSKMTTKDRLIQNSRKRSLSASDAEIVKKNVTFHSPANSTMLVDTIDERLKKKNESATKIPHGHRKRSHSEHKDVAGAAQDGPKPSKISKLPNFKNIHQQQFNRMESIEEFHNRKVQRAKEILATSTVKSPAATALVRSAERPPLQKSSSLPAKSPHKTGNGASSSSSSYKPAVVRPLIPKPTATESSHHKPLSDADRQEKRQKQFHATFKPKSQDGTTPGKDTPDGAHRVVEQSRHKQNQILKGVRTNKRFELMMKYRDAHE</sequence>
<feature type="region of interest" description="Disordered" evidence="1">
    <location>
        <begin position="1079"/>
        <end position="1283"/>
    </location>
</feature>
<protein>
    <submittedName>
        <fullName evidence="2">Uncharacterized protein</fullName>
    </submittedName>
</protein>
<feature type="compositionally biased region" description="Basic and acidic residues" evidence="1">
    <location>
        <begin position="728"/>
        <end position="737"/>
    </location>
</feature>
<feature type="compositionally biased region" description="Basic and acidic residues" evidence="1">
    <location>
        <begin position="1448"/>
        <end position="1464"/>
    </location>
</feature>